<dbReference type="GO" id="GO:0003677">
    <property type="term" value="F:DNA binding"/>
    <property type="evidence" value="ECO:0007669"/>
    <property type="project" value="InterPro"/>
</dbReference>
<sequence length="166" mass="18727">MESPMARYSPELKDQIVRRMMPPNNQSVADLSRHTGISAPTLYAWKKQIRSQGYIVPDTATSPDKWDVKAKLRAVAQTMPMNETECSAWCRENGIYPEQIAAWRQAFETMQSSASAAERAVSTVMRKRVKQLEKELLRKDRALAEAAALLTLSKKAQALWGTDEDV</sequence>
<dbReference type="GO" id="GO:0006313">
    <property type="term" value="P:DNA transposition"/>
    <property type="evidence" value="ECO:0007669"/>
    <property type="project" value="InterPro"/>
</dbReference>
<accession>A0A2S7D9S2</accession>
<dbReference type="Proteomes" id="UP000239561">
    <property type="component" value="Unassembled WGS sequence"/>
</dbReference>
<comment type="caution">
    <text evidence="2">The sequence shown here is derived from an EMBL/GenBank/DDBJ whole genome shotgun (WGS) entry which is preliminary data.</text>
</comment>
<proteinExistence type="inferred from homology"/>
<dbReference type="AlphaFoldDB" id="A0A2S7D9S2"/>
<dbReference type="GO" id="GO:0004803">
    <property type="term" value="F:transposase activity"/>
    <property type="evidence" value="ECO:0007669"/>
    <property type="project" value="InterPro"/>
</dbReference>
<protein>
    <recommendedName>
        <fullName evidence="4">Transposase</fullName>
    </recommendedName>
</protein>
<name>A0A2S7D9S2_9XANT</name>
<evidence type="ECO:0008006" key="4">
    <source>
        <dbReference type="Google" id="ProtNLM"/>
    </source>
</evidence>
<dbReference type="InterPro" id="IPR009057">
    <property type="entry name" value="Homeodomain-like_sf"/>
</dbReference>
<dbReference type="SUPFAM" id="SSF46689">
    <property type="entry name" value="Homeodomain-like"/>
    <property type="match status" value="1"/>
</dbReference>
<evidence type="ECO:0000313" key="3">
    <source>
        <dbReference type="Proteomes" id="UP000239561"/>
    </source>
</evidence>
<comment type="similarity">
    <text evidence="1">Belongs to the transposase 8 family.</text>
</comment>
<evidence type="ECO:0000256" key="1">
    <source>
        <dbReference type="ARBA" id="ARBA00009964"/>
    </source>
</evidence>
<dbReference type="EMBL" id="MDED01000082">
    <property type="protein sequence ID" value="PPU70565.1"/>
    <property type="molecule type" value="Genomic_DNA"/>
</dbReference>
<reference evidence="2 3" key="1">
    <citation type="submission" date="2016-08" db="EMBL/GenBank/DDBJ databases">
        <authorList>
            <person name="Seilhamer J.J."/>
        </authorList>
    </citation>
    <scope>NUCLEOTIDE SEQUENCE [LARGE SCALE GENOMIC DNA]</scope>
    <source>
        <strain evidence="2 3">CFBP2542</strain>
    </source>
</reference>
<organism evidence="2 3">
    <name type="scientific">Xanthomonas cucurbitae</name>
    <dbReference type="NCBI Taxonomy" id="56453"/>
    <lineage>
        <taxon>Bacteria</taxon>
        <taxon>Pseudomonadati</taxon>
        <taxon>Pseudomonadota</taxon>
        <taxon>Gammaproteobacteria</taxon>
        <taxon>Lysobacterales</taxon>
        <taxon>Lysobacteraceae</taxon>
        <taxon>Xanthomonas</taxon>
    </lineage>
</organism>
<dbReference type="Pfam" id="PF01527">
    <property type="entry name" value="HTH_Tnp_1"/>
    <property type="match status" value="2"/>
</dbReference>
<dbReference type="InterPro" id="IPR002514">
    <property type="entry name" value="Transposase_8"/>
</dbReference>
<gene>
    <name evidence="2" type="ORF">XcuCFBP2542_18565</name>
</gene>
<evidence type="ECO:0000313" key="2">
    <source>
        <dbReference type="EMBL" id="PPU70565.1"/>
    </source>
</evidence>